<protein>
    <recommendedName>
        <fullName evidence="3">Coiled-coil protein</fullName>
    </recommendedName>
</protein>
<proteinExistence type="predicted"/>
<reference evidence="1 2" key="1">
    <citation type="submission" date="2023-09" db="EMBL/GenBank/DDBJ databases">
        <title>Microbacterium fusihabitans sp. nov., Microbacterium phycihabitans sp. nov., and Microbacterium cervinum sp. nov., isolated from dried seaweeds of beach.</title>
        <authorList>
            <person name="Lee S.D."/>
        </authorList>
    </citation>
    <scope>NUCLEOTIDE SEQUENCE [LARGE SCALE GENOMIC DNA]</scope>
    <source>
        <strain evidence="1 2">KSW2-21</strain>
    </source>
</reference>
<name>A0ABU3RZA7_9MICO</name>
<dbReference type="Proteomes" id="UP001256673">
    <property type="component" value="Unassembled WGS sequence"/>
</dbReference>
<evidence type="ECO:0008006" key="3">
    <source>
        <dbReference type="Google" id="ProtNLM"/>
    </source>
</evidence>
<accession>A0ABU3RZA7</accession>
<evidence type="ECO:0000313" key="2">
    <source>
        <dbReference type="Proteomes" id="UP001256673"/>
    </source>
</evidence>
<organism evidence="1 2">
    <name type="scientific">Microbacterium algihabitans</name>
    <dbReference type="NCBI Taxonomy" id="3075992"/>
    <lineage>
        <taxon>Bacteria</taxon>
        <taxon>Bacillati</taxon>
        <taxon>Actinomycetota</taxon>
        <taxon>Actinomycetes</taxon>
        <taxon>Micrococcales</taxon>
        <taxon>Microbacteriaceae</taxon>
        <taxon>Microbacterium</taxon>
    </lineage>
</organism>
<keyword evidence="2" id="KW-1185">Reference proteome</keyword>
<dbReference type="RefSeq" id="WP_316001871.1">
    <property type="nucleotide sequence ID" value="NZ_JAWDIU010000006.1"/>
</dbReference>
<dbReference type="EMBL" id="JAWDIU010000006">
    <property type="protein sequence ID" value="MDU0328120.1"/>
    <property type="molecule type" value="Genomic_DNA"/>
</dbReference>
<comment type="caution">
    <text evidence="1">The sequence shown here is derived from an EMBL/GenBank/DDBJ whole genome shotgun (WGS) entry which is preliminary data.</text>
</comment>
<sequence length="493" mass="55842">MTKPSESIPLYFTQYFDVEPQTLADYGAFDISVVSDLPLFIDPFLLFNSKNASYQELHESIVTYLTFLRDKADGQLDTALIDSWYRFKEVKQNWLGFTLLGNAGSGLGKAFATALHDSLGSILRSFGAEQITQGSHLEKLALITDGVGRDNISDFTTNLIKGFLLEYTQEFAHLHLSAEQRGMFAVTRAAFNYQTETWETREYELPILHGDYVLLTPADLLTRDDTWISRPDMIRGFHHIAEAIDDSQLRAQVNKYLHSRLSKKPTEREYAAAAQATVHEFPEVIDYYIRQQEERGDQAVGLSAKRREETELLLVDMVQKAVAAITTNTTLYAAPLTSYDEALERAQGFKRYVEHSDGYRLLNRAGLKKPFSRESDVQLFFGLIFFGSEFDVNREVNNGRGPVDFKVSKGSIDKSLIEVKLASNTALKRNLERQVEIYERANDTRTSVKVIVYYTAEEERTVYKILNELKLAAEPSIVLIDARADNKPSGSKA</sequence>
<evidence type="ECO:0000313" key="1">
    <source>
        <dbReference type="EMBL" id="MDU0328120.1"/>
    </source>
</evidence>
<gene>
    <name evidence="1" type="ORF">RWH43_15275</name>
</gene>